<dbReference type="InterPro" id="IPR008613">
    <property type="entry name" value="Excalibur_Ca-bd_domain"/>
</dbReference>
<evidence type="ECO:0000256" key="1">
    <source>
        <dbReference type="SAM" id="MobiDB-lite"/>
    </source>
</evidence>
<gene>
    <name evidence="4" type="ordered locus">Caur_2280</name>
</gene>
<dbReference type="Pfam" id="PF00753">
    <property type="entry name" value="Lactamase_B"/>
    <property type="match status" value="1"/>
</dbReference>
<evidence type="ECO:0000313" key="5">
    <source>
        <dbReference type="Proteomes" id="UP000002008"/>
    </source>
</evidence>
<reference evidence="5" key="1">
    <citation type="journal article" date="2011" name="BMC Genomics">
        <title>Complete genome sequence of the filamentous anoxygenic phototrophic bacterium Chloroflexus aurantiacus.</title>
        <authorList>
            <person name="Tang K.H."/>
            <person name="Barry K."/>
            <person name="Chertkov O."/>
            <person name="Dalin E."/>
            <person name="Han C.S."/>
            <person name="Hauser L.J."/>
            <person name="Honchak B.M."/>
            <person name="Karbach L.E."/>
            <person name="Land M.L."/>
            <person name="Lapidus A."/>
            <person name="Larimer F.W."/>
            <person name="Mikhailova N."/>
            <person name="Pitluck S."/>
            <person name="Pierson B.K."/>
            <person name="Blankenship R.E."/>
        </authorList>
    </citation>
    <scope>NUCLEOTIDE SEQUENCE [LARGE SCALE GENOMIC DNA]</scope>
    <source>
        <strain evidence="5">ATCC 29366 / DSM 635 / J-10-fl</strain>
    </source>
</reference>
<feature type="region of interest" description="Disordered" evidence="1">
    <location>
        <begin position="75"/>
        <end position="106"/>
    </location>
</feature>
<dbReference type="Gene3D" id="3.60.15.10">
    <property type="entry name" value="Ribonuclease Z/Hydroxyacylglutathione hydrolase-like"/>
    <property type="match status" value="1"/>
</dbReference>
<dbReference type="InterPro" id="IPR052159">
    <property type="entry name" value="Competence_DNA_uptake"/>
</dbReference>
<dbReference type="EMBL" id="CP000909">
    <property type="protein sequence ID" value="ABY35489.1"/>
    <property type="molecule type" value="Genomic_DNA"/>
</dbReference>
<feature type="region of interest" description="Disordered" evidence="1">
    <location>
        <begin position="415"/>
        <end position="439"/>
    </location>
</feature>
<name>A9WGF7_CHLAA</name>
<protein>
    <submittedName>
        <fullName evidence="4">Beta-lactamase domain protein</fullName>
    </submittedName>
</protein>
<feature type="transmembrane region" description="Helical" evidence="2">
    <location>
        <begin position="45"/>
        <end position="68"/>
    </location>
</feature>
<dbReference type="InterPro" id="IPR036866">
    <property type="entry name" value="RibonucZ/Hydroxyglut_hydro"/>
</dbReference>
<dbReference type="Pfam" id="PF13240">
    <property type="entry name" value="Zn_Ribbon_1"/>
    <property type="match status" value="1"/>
</dbReference>
<dbReference type="PANTHER" id="PTHR30619">
    <property type="entry name" value="DNA INTERNALIZATION/COMPETENCE PROTEIN COMEC/REC2"/>
    <property type="match status" value="1"/>
</dbReference>
<keyword evidence="2" id="KW-0472">Membrane</keyword>
<organism evidence="4 5">
    <name type="scientific">Chloroflexus aurantiacus (strain ATCC 29366 / DSM 635 / J-10-fl)</name>
    <dbReference type="NCBI Taxonomy" id="324602"/>
    <lineage>
        <taxon>Bacteria</taxon>
        <taxon>Bacillati</taxon>
        <taxon>Chloroflexota</taxon>
        <taxon>Chloroflexia</taxon>
        <taxon>Chloroflexales</taxon>
        <taxon>Chloroflexineae</taxon>
        <taxon>Chloroflexaceae</taxon>
        <taxon>Chloroflexus</taxon>
    </lineage>
</organism>
<sequence length="439" mass="46786">MPRQTTCPFCGAMLRSSARFCSMCGRDLRRPATPRQRPARSRFRLSCGGLVIGVIGLILICGALNALLPDRAVTSGTADQERQQSVGTTGNDTPTTRPPTPTATQVPSAAPTVTVAEPIIAGEQPLEVHVIDVGQGDSILIRTPEGKTALIDGGYDNGLALAYLREQGISQIDVMVASHPHADHIGGLVEVLRALPVKGFWTSGATHTTGTYEQLLDAIDAARVPYYEVQRGDTIPLGRLSFEVLHSNPDADDLNNTSVVLRLAYGNVSFLFTGDVEAAAELDMLSTVRERLNATILKVAHHGSRTSSTAGFLAAVQPRIAVYSAGRDNNYGHPHRETIQALQQIGAEVYGTDEHGTIVIVTDGVDYQIQTGYDRPPTAAPEMPGTAPSSNNTTQGDRDCRNFATQAEAQAFFLANGGPARDPHRLDGDDDGIACESLP</sequence>
<evidence type="ECO:0000313" key="4">
    <source>
        <dbReference type="EMBL" id="ABY35489.1"/>
    </source>
</evidence>
<dbReference type="PANTHER" id="PTHR30619:SF7">
    <property type="entry name" value="BETA-LACTAMASE DOMAIN PROTEIN"/>
    <property type="match status" value="1"/>
</dbReference>
<dbReference type="InParanoid" id="A9WGF7"/>
<keyword evidence="2" id="KW-1133">Transmembrane helix</keyword>
<feature type="compositionally biased region" description="Polar residues" evidence="1">
    <location>
        <begin position="75"/>
        <end position="87"/>
    </location>
</feature>
<keyword evidence="2" id="KW-0812">Transmembrane</keyword>
<dbReference type="KEGG" id="cau:Caur_2280"/>
<dbReference type="CDD" id="cd07731">
    <property type="entry name" value="ComA-like_MBL-fold"/>
    <property type="match status" value="1"/>
</dbReference>
<dbReference type="Pfam" id="PF05901">
    <property type="entry name" value="Excalibur"/>
    <property type="match status" value="1"/>
</dbReference>
<dbReference type="RefSeq" id="WP_012258143.1">
    <property type="nucleotide sequence ID" value="NC_010175.1"/>
</dbReference>
<dbReference type="AlphaFoldDB" id="A9WGF7"/>
<dbReference type="HOGENOM" id="CLU_010363_0_1_0"/>
<dbReference type="PATRIC" id="fig|324602.8.peg.2583"/>
<feature type="domain" description="Metallo-beta-lactamase" evidence="3">
    <location>
        <begin position="135"/>
        <end position="327"/>
    </location>
</feature>
<evidence type="ECO:0000259" key="3">
    <source>
        <dbReference type="SMART" id="SM00849"/>
    </source>
</evidence>
<evidence type="ECO:0000256" key="2">
    <source>
        <dbReference type="SAM" id="Phobius"/>
    </source>
</evidence>
<dbReference type="STRING" id="324602.Caur_2280"/>
<dbReference type="EnsemblBacteria" id="ABY35489">
    <property type="protein sequence ID" value="ABY35489"/>
    <property type="gene ID" value="Caur_2280"/>
</dbReference>
<dbReference type="Proteomes" id="UP000002008">
    <property type="component" value="Chromosome"/>
</dbReference>
<feature type="region of interest" description="Disordered" evidence="1">
    <location>
        <begin position="374"/>
        <end position="402"/>
    </location>
</feature>
<keyword evidence="5" id="KW-1185">Reference proteome</keyword>
<dbReference type="InterPro" id="IPR026870">
    <property type="entry name" value="Zinc_ribbon_dom"/>
</dbReference>
<dbReference type="eggNOG" id="COG2333">
    <property type="taxonomic scope" value="Bacteria"/>
</dbReference>
<proteinExistence type="predicted"/>
<dbReference type="InterPro" id="IPR035681">
    <property type="entry name" value="ComA-like_MBL"/>
</dbReference>
<accession>A9WGF7</accession>
<dbReference type="SUPFAM" id="SSF56281">
    <property type="entry name" value="Metallo-hydrolase/oxidoreductase"/>
    <property type="match status" value="1"/>
</dbReference>
<dbReference type="InterPro" id="IPR001279">
    <property type="entry name" value="Metallo-B-lactamas"/>
</dbReference>
<dbReference type="GO" id="GO:0005886">
    <property type="term" value="C:plasma membrane"/>
    <property type="evidence" value="ECO:0000318"/>
    <property type="project" value="GO_Central"/>
</dbReference>
<dbReference type="SMART" id="SM00849">
    <property type="entry name" value="Lactamase_B"/>
    <property type="match status" value="1"/>
</dbReference>